<dbReference type="PANTHER" id="PTHR33116">
    <property type="entry name" value="REVERSE TRANSCRIPTASE ZINC-BINDING DOMAIN-CONTAINING PROTEIN-RELATED-RELATED"/>
    <property type="match status" value="1"/>
</dbReference>
<sequence length="244" mass="28563">MQGTIHQWKWRWKRHVKWRWKRHVLDLTETQQLQQCINYLKQIHISSGKDQWQWTRDSTGIFTVSSMKAALTSTPARNNFILQWNGWVPIKVNIFGWRAEKERITTSLALSSRGVHLESHACPLCGDYMETTEHLLVSCSVARLVWQFISSWCHIPPLYVFSVKDLLEAHKSINGLTIKKKAIQAIVLTACWKIWVTRNEKVFDGKSVNITKLMQDIKSLGFLWVKNRSSRHGISWTDWCDMSL</sequence>
<accession>A0AAD8L440</accession>
<dbReference type="Pfam" id="PF13966">
    <property type="entry name" value="zf-RVT"/>
    <property type="match status" value="1"/>
</dbReference>
<dbReference type="Proteomes" id="UP001229421">
    <property type="component" value="Unassembled WGS sequence"/>
</dbReference>
<name>A0AAD8L440_TARER</name>
<keyword evidence="3" id="KW-1185">Reference proteome</keyword>
<protein>
    <recommendedName>
        <fullName evidence="1">Reverse transcriptase zinc-binding domain-containing protein</fullName>
    </recommendedName>
</protein>
<organism evidence="2 3">
    <name type="scientific">Tagetes erecta</name>
    <name type="common">African marigold</name>
    <dbReference type="NCBI Taxonomy" id="13708"/>
    <lineage>
        <taxon>Eukaryota</taxon>
        <taxon>Viridiplantae</taxon>
        <taxon>Streptophyta</taxon>
        <taxon>Embryophyta</taxon>
        <taxon>Tracheophyta</taxon>
        <taxon>Spermatophyta</taxon>
        <taxon>Magnoliopsida</taxon>
        <taxon>eudicotyledons</taxon>
        <taxon>Gunneridae</taxon>
        <taxon>Pentapetalae</taxon>
        <taxon>asterids</taxon>
        <taxon>campanulids</taxon>
        <taxon>Asterales</taxon>
        <taxon>Asteraceae</taxon>
        <taxon>Asteroideae</taxon>
        <taxon>Heliantheae alliance</taxon>
        <taxon>Tageteae</taxon>
        <taxon>Tagetes</taxon>
    </lineage>
</organism>
<evidence type="ECO:0000313" key="3">
    <source>
        <dbReference type="Proteomes" id="UP001229421"/>
    </source>
</evidence>
<feature type="domain" description="Reverse transcriptase zinc-binding" evidence="1">
    <location>
        <begin position="65"/>
        <end position="146"/>
    </location>
</feature>
<gene>
    <name evidence="2" type="ORF">QVD17_08053</name>
</gene>
<dbReference type="AlphaFoldDB" id="A0AAD8L440"/>
<comment type="caution">
    <text evidence="2">The sequence shown here is derived from an EMBL/GenBank/DDBJ whole genome shotgun (WGS) entry which is preliminary data.</text>
</comment>
<evidence type="ECO:0000313" key="2">
    <source>
        <dbReference type="EMBL" id="KAK1431592.1"/>
    </source>
</evidence>
<reference evidence="2" key="1">
    <citation type="journal article" date="2023" name="bioRxiv">
        <title>Improved chromosome-level genome assembly for marigold (Tagetes erecta).</title>
        <authorList>
            <person name="Jiang F."/>
            <person name="Yuan L."/>
            <person name="Wang S."/>
            <person name="Wang H."/>
            <person name="Xu D."/>
            <person name="Wang A."/>
            <person name="Fan W."/>
        </authorList>
    </citation>
    <scope>NUCLEOTIDE SEQUENCE</scope>
    <source>
        <strain evidence="2">WSJ</strain>
        <tissue evidence="2">Leaf</tissue>
    </source>
</reference>
<dbReference type="EMBL" id="JAUHHV010000002">
    <property type="protein sequence ID" value="KAK1431592.1"/>
    <property type="molecule type" value="Genomic_DNA"/>
</dbReference>
<proteinExistence type="predicted"/>
<dbReference type="InterPro" id="IPR026960">
    <property type="entry name" value="RVT-Znf"/>
</dbReference>
<evidence type="ECO:0000259" key="1">
    <source>
        <dbReference type="Pfam" id="PF13966"/>
    </source>
</evidence>
<dbReference type="PANTHER" id="PTHR33116:SF78">
    <property type="entry name" value="OS12G0587133 PROTEIN"/>
    <property type="match status" value="1"/>
</dbReference>